<name>A0AAE1ATQ0_9GAST</name>
<dbReference type="AlphaFoldDB" id="A0AAE1ATQ0"/>
<reference evidence="1" key="1">
    <citation type="journal article" date="2023" name="G3 (Bethesda)">
        <title>A reference genome for the long-term kleptoplast-retaining sea slug Elysia crispata morphotype clarki.</title>
        <authorList>
            <person name="Eastman K.E."/>
            <person name="Pendleton A.L."/>
            <person name="Shaikh M.A."/>
            <person name="Suttiyut T."/>
            <person name="Ogas R."/>
            <person name="Tomko P."/>
            <person name="Gavelis G."/>
            <person name="Widhalm J.R."/>
            <person name="Wisecaver J.H."/>
        </authorList>
    </citation>
    <scope>NUCLEOTIDE SEQUENCE</scope>
    <source>
        <strain evidence="1">ECLA1</strain>
    </source>
</reference>
<evidence type="ECO:0000313" key="1">
    <source>
        <dbReference type="EMBL" id="KAK3793835.1"/>
    </source>
</evidence>
<dbReference type="EMBL" id="JAWDGP010001168">
    <property type="protein sequence ID" value="KAK3793835.1"/>
    <property type="molecule type" value="Genomic_DNA"/>
</dbReference>
<evidence type="ECO:0000313" key="2">
    <source>
        <dbReference type="Proteomes" id="UP001283361"/>
    </source>
</evidence>
<accession>A0AAE1ATQ0</accession>
<keyword evidence="2" id="KW-1185">Reference proteome</keyword>
<comment type="caution">
    <text evidence="1">The sequence shown here is derived from an EMBL/GenBank/DDBJ whole genome shotgun (WGS) entry which is preliminary data.</text>
</comment>
<dbReference type="Proteomes" id="UP001283361">
    <property type="component" value="Unassembled WGS sequence"/>
</dbReference>
<gene>
    <name evidence="1" type="ORF">RRG08_049319</name>
</gene>
<proteinExistence type="predicted"/>
<sequence>MVLSASHVFDQEIPDLIQLFSVPEFRPSKTQLPRMKVFQVSLAICLVAAIGCSSVAAQNITVDSVLQALGITSNMNPAQINARVAELAENLNDALDDVVGVAALIDNGQLQARLGEARVFLTSLRSGLDGKSRDEILADVLNFDVQSEQWLLALLADIGFNATDPDVADLMAGLITVYEDMEQQFNDRIKSLNTDDLREVLRQDLAQMVQAVDSVSGLLAIVDAHMVAIIIDGIQQQVQSFVDKTAGLSYDQLRVRAMPIIQTIQGLMQFS</sequence>
<protein>
    <submittedName>
        <fullName evidence="1">Uncharacterized protein</fullName>
    </submittedName>
</protein>
<organism evidence="1 2">
    <name type="scientific">Elysia crispata</name>
    <name type="common">lettuce slug</name>
    <dbReference type="NCBI Taxonomy" id="231223"/>
    <lineage>
        <taxon>Eukaryota</taxon>
        <taxon>Metazoa</taxon>
        <taxon>Spiralia</taxon>
        <taxon>Lophotrochozoa</taxon>
        <taxon>Mollusca</taxon>
        <taxon>Gastropoda</taxon>
        <taxon>Heterobranchia</taxon>
        <taxon>Euthyneura</taxon>
        <taxon>Panpulmonata</taxon>
        <taxon>Sacoglossa</taxon>
        <taxon>Placobranchoidea</taxon>
        <taxon>Plakobranchidae</taxon>
        <taxon>Elysia</taxon>
    </lineage>
</organism>